<dbReference type="Pfam" id="PF04999">
    <property type="entry name" value="FtsL"/>
    <property type="match status" value="1"/>
</dbReference>
<keyword evidence="15" id="KW-1185">Reference proteome</keyword>
<keyword evidence="5 8" id="KW-1133">Transmembrane helix</keyword>
<evidence type="ECO:0000256" key="2">
    <source>
        <dbReference type="ARBA" id="ARBA00022475"/>
    </source>
</evidence>
<evidence type="ECO:0000256" key="11">
    <source>
        <dbReference type="SAM" id="SignalP"/>
    </source>
</evidence>
<feature type="signal peptide" evidence="11">
    <location>
        <begin position="1"/>
        <end position="18"/>
    </location>
</feature>
<dbReference type="PANTHER" id="PTHR37479:SF1">
    <property type="entry name" value="CELL DIVISION PROTEIN FTSL"/>
    <property type="match status" value="1"/>
</dbReference>
<evidence type="ECO:0000313" key="12">
    <source>
        <dbReference type="EMBL" id="KAF7599281.1"/>
    </source>
</evidence>
<dbReference type="Proteomes" id="UP000216107">
    <property type="component" value="Unassembled WGS sequence"/>
</dbReference>
<organism evidence="13 14">
    <name type="scientific">Candidatus Dactylopiibacterium carminicum</name>
    <dbReference type="NCBI Taxonomy" id="857335"/>
    <lineage>
        <taxon>Bacteria</taxon>
        <taxon>Pseudomonadati</taxon>
        <taxon>Pseudomonadota</taxon>
        <taxon>Betaproteobacteria</taxon>
        <taxon>Rhodocyclales</taxon>
        <taxon>Rhodocyclaceae</taxon>
        <taxon>Candidatus Dactylopiibacterium</taxon>
    </lineage>
</organism>
<evidence type="ECO:0000256" key="9">
    <source>
        <dbReference type="NCBIfam" id="TIGR02209"/>
    </source>
</evidence>
<dbReference type="AlphaFoldDB" id="A0A272EQQ1"/>
<keyword evidence="7 8" id="KW-0131">Cell cycle</keyword>
<name>A0A272EQQ1_9RHOO</name>
<evidence type="ECO:0000256" key="1">
    <source>
        <dbReference type="ARBA" id="ARBA00004401"/>
    </source>
</evidence>
<dbReference type="Proteomes" id="UP000623509">
    <property type="component" value="Unassembled WGS sequence"/>
</dbReference>
<evidence type="ECO:0000313" key="14">
    <source>
        <dbReference type="Proteomes" id="UP000216107"/>
    </source>
</evidence>
<keyword evidence="8" id="KW-0997">Cell inner membrane</keyword>
<comment type="subunit">
    <text evidence="8">Part of a complex composed of FtsB, FtsL and FtsQ.</text>
</comment>
<dbReference type="EMBL" id="MDUX01000024">
    <property type="protein sequence ID" value="KAF7599281.1"/>
    <property type="molecule type" value="Genomic_DNA"/>
</dbReference>
<keyword evidence="3 8" id="KW-0132">Cell division</keyword>
<feature type="coiled-coil region" evidence="10">
    <location>
        <begin position="26"/>
        <end position="53"/>
    </location>
</feature>
<dbReference type="RefSeq" id="WP_095524524.1">
    <property type="nucleotide sequence ID" value="NZ_MDUX01000024.1"/>
</dbReference>
<dbReference type="EMBL" id="NMRN01000038">
    <property type="protein sequence ID" value="PAS92443.1"/>
    <property type="molecule type" value="Genomic_DNA"/>
</dbReference>
<keyword evidence="4 8" id="KW-0812">Transmembrane</keyword>
<keyword evidence="10" id="KW-0175">Coiled coil</keyword>
<comment type="function">
    <text evidence="8">Essential cell division protein. May link together the upstream cell division proteins, which are predominantly cytoplasmic, with the downstream cell division proteins, which are predominantly periplasmic.</text>
</comment>
<accession>A0A272EQQ1</accession>
<comment type="subcellular location">
    <subcellularLocation>
        <location evidence="8">Cell inner membrane</location>
        <topology evidence="8">Single-pass type II membrane protein</topology>
    </subcellularLocation>
    <subcellularLocation>
        <location evidence="1">Cell membrane</location>
        <topology evidence="1">Single-pass type II membrane protein</topology>
    </subcellularLocation>
    <text evidence="8">Localizes to the division septum where it forms a ring structure.</text>
</comment>
<dbReference type="GO" id="GO:0043093">
    <property type="term" value="P:FtsZ-dependent cytokinesis"/>
    <property type="evidence" value="ECO:0007669"/>
    <property type="project" value="UniProtKB-UniRule"/>
</dbReference>
<dbReference type="HAMAP" id="MF_00910">
    <property type="entry name" value="FtsL"/>
    <property type="match status" value="1"/>
</dbReference>
<reference evidence="12 15" key="1">
    <citation type="submission" date="2016-08" db="EMBL/GenBank/DDBJ databases">
        <title>Candidatus Dactylopiibacterium carminicum genome sequence.</title>
        <authorList>
            <person name="Ramirez-Puebla S.T."/>
            <person name="Ormeno-Orrillo E."/>
            <person name="Vera-Ponce De Leon A."/>
            <person name="Luis L."/>
            <person name="Sanchez-Flores A."/>
            <person name="Monica R."/>
            <person name="Martinez-Romero E."/>
        </authorList>
    </citation>
    <scope>NUCLEOTIDE SEQUENCE [LARGE SCALE GENOMIC DNA]</scope>
    <source>
        <strain evidence="12">END1</strain>
    </source>
</reference>
<keyword evidence="2 8" id="KW-1003">Cell membrane</keyword>
<evidence type="ECO:0000313" key="13">
    <source>
        <dbReference type="EMBL" id="PAS92443.1"/>
    </source>
</evidence>
<evidence type="ECO:0000256" key="4">
    <source>
        <dbReference type="ARBA" id="ARBA00022692"/>
    </source>
</evidence>
<gene>
    <name evidence="8 13" type="primary">ftsL</name>
    <name evidence="12" type="ORF">BGI27_08865</name>
    <name evidence="13" type="ORF">CGU29_11585</name>
</gene>
<evidence type="ECO:0000256" key="3">
    <source>
        <dbReference type="ARBA" id="ARBA00022618"/>
    </source>
</evidence>
<sequence length="87" mass="9500">MVRLTAVLVALAVASALGVVSTQHKSRKLVTEIEREQRRAQALQVEWNQLDIEQQAVAALPTVERLARRVLKMESPTSVVSLGGVTP</sequence>
<keyword evidence="11" id="KW-0732">Signal</keyword>
<dbReference type="OrthoDB" id="5298556at2"/>
<dbReference type="PANTHER" id="PTHR37479">
    <property type="entry name" value="CELL DIVISION PROTEIN FTSL"/>
    <property type="match status" value="1"/>
</dbReference>
<dbReference type="GO" id="GO:0032153">
    <property type="term" value="C:cell division site"/>
    <property type="evidence" value="ECO:0007669"/>
    <property type="project" value="UniProtKB-UniRule"/>
</dbReference>
<dbReference type="NCBIfam" id="TIGR02209">
    <property type="entry name" value="ftsL_broad"/>
    <property type="match status" value="1"/>
</dbReference>
<reference evidence="13 14" key="2">
    <citation type="submission" date="2017-07" db="EMBL/GenBank/DDBJ databases">
        <title>Candidatus Dactylopiibacterium carminicum, a nitrogen-fixing symbiont of the cochineal insect Dactylopius coccus and Dactylopius opuntiae (Hemiptera: Coccoidea: Dactylopiidae).</title>
        <authorList>
            <person name="Vera A."/>
        </authorList>
    </citation>
    <scope>NUCLEOTIDE SEQUENCE [LARGE SCALE GENOMIC DNA]</scope>
    <source>
        <strain evidence="13 14">NFDCM</strain>
    </source>
</reference>
<keyword evidence="6 8" id="KW-0472">Membrane</keyword>
<protein>
    <recommendedName>
        <fullName evidence="8 9">Cell division protein FtsL</fullName>
    </recommendedName>
</protein>
<comment type="similarity">
    <text evidence="8">Belongs to the FtsL family.</text>
</comment>
<comment type="caution">
    <text evidence="13">The sequence shown here is derived from an EMBL/GenBank/DDBJ whole genome shotgun (WGS) entry which is preliminary data.</text>
</comment>
<evidence type="ECO:0000256" key="6">
    <source>
        <dbReference type="ARBA" id="ARBA00023136"/>
    </source>
</evidence>
<evidence type="ECO:0000256" key="7">
    <source>
        <dbReference type="ARBA" id="ARBA00023306"/>
    </source>
</evidence>
<evidence type="ECO:0000256" key="10">
    <source>
        <dbReference type="SAM" id="Coils"/>
    </source>
</evidence>
<feature type="chain" id="PRO_5012741190" description="Cell division protein FtsL" evidence="11">
    <location>
        <begin position="19"/>
        <end position="87"/>
    </location>
</feature>
<evidence type="ECO:0000256" key="8">
    <source>
        <dbReference type="HAMAP-Rule" id="MF_00910"/>
    </source>
</evidence>
<dbReference type="GO" id="GO:0005886">
    <property type="term" value="C:plasma membrane"/>
    <property type="evidence" value="ECO:0007669"/>
    <property type="project" value="UniProtKB-SubCell"/>
</dbReference>
<evidence type="ECO:0000313" key="15">
    <source>
        <dbReference type="Proteomes" id="UP000623509"/>
    </source>
</evidence>
<dbReference type="InterPro" id="IPR011922">
    <property type="entry name" value="Cell_div_FtsL"/>
</dbReference>
<proteinExistence type="inferred from homology"/>
<evidence type="ECO:0000256" key="5">
    <source>
        <dbReference type="ARBA" id="ARBA00022989"/>
    </source>
</evidence>